<evidence type="ECO:0000313" key="2">
    <source>
        <dbReference type="EMBL" id="EOA20681.1"/>
    </source>
</evidence>
<dbReference type="InterPro" id="IPR055294">
    <property type="entry name" value="FBL60-like"/>
</dbReference>
<dbReference type="Proteomes" id="UP000029121">
    <property type="component" value="Unassembled WGS sequence"/>
</dbReference>
<dbReference type="SUPFAM" id="SSF52058">
    <property type="entry name" value="L domain-like"/>
    <property type="match status" value="1"/>
</dbReference>
<gene>
    <name evidence="2" type="ORF">CARUB_v10000998mg</name>
</gene>
<proteinExistence type="predicted"/>
<dbReference type="KEGG" id="crb:17882334"/>
<accession>R0FFG9</accession>
<dbReference type="EMBL" id="KB870810">
    <property type="protein sequence ID" value="EOA20681.1"/>
    <property type="molecule type" value="Genomic_DNA"/>
</dbReference>
<keyword evidence="3" id="KW-1185">Reference proteome</keyword>
<dbReference type="PANTHER" id="PTHR31293:SF12">
    <property type="entry name" value="RNI-LIKE SUPERFAMILY PROTEIN"/>
    <property type="match status" value="1"/>
</dbReference>
<organism evidence="2 3">
    <name type="scientific">Capsella rubella</name>
    <dbReference type="NCBI Taxonomy" id="81985"/>
    <lineage>
        <taxon>Eukaryota</taxon>
        <taxon>Viridiplantae</taxon>
        <taxon>Streptophyta</taxon>
        <taxon>Embryophyta</taxon>
        <taxon>Tracheophyta</taxon>
        <taxon>Spermatophyta</taxon>
        <taxon>Magnoliopsida</taxon>
        <taxon>eudicotyledons</taxon>
        <taxon>Gunneridae</taxon>
        <taxon>Pentapetalae</taxon>
        <taxon>rosids</taxon>
        <taxon>malvids</taxon>
        <taxon>Brassicales</taxon>
        <taxon>Brassicaceae</taxon>
        <taxon>Camelineae</taxon>
        <taxon>Capsella</taxon>
    </lineage>
</organism>
<dbReference type="AlphaFoldDB" id="R0FFG9"/>
<dbReference type="Pfam" id="PF24758">
    <property type="entry name" value="LRR_At5g56370"/>
    <property type="match status" value="1"/>
</dbReference>
<reference evidence="3" key="1">
    <citation type="journal article" date="2013" name="Nat. Genet.">
        <title>The Capsella rubella genome and the genomic consequences of rapid mating system evolution.</title>
        <authorList>
            <person name="Slotte T."/>
            <person name="Hazzouri K.M."/>
            <person name="Agren J.A."/>
            <person name="Koenig D."/>
            <person name="Maumus F."/>
            <person name="Guo Y.L."/>
            <person name="Steige K."/>
            <person name="Platts A.E."/>
            <person name="Escobar J.S."/>
            <person name="Newman L.K."/>
            <person name="Wang W."/>
            <person name="Mandakova T."/>
            <person name="Vello E."/>
            <person name="Smith L.M."/>
            <person name="Henz S.R."/>
            <person name="Steffen J."/>
            <person name="Takuno S."/>
            <person name="Brandvain Y."/>
            <person name="Coop G."/>
            <person name="Andolfatto P."/>
            <person name="Hu T.T."/>
            <person name="Blanchette M."/>
            <person name="Clark R.M."/>
            <person name="Quesneville H."/>
            <person name="Nordborg M."/>
            <person name="Gaut B.S."/>
            <person name="Lysak M.A."/>
            <person name="Jenkins J."/>
            <person name="Grimwood J."/>
            <person name="Chapman J."/>
            <person name="Prochnik S."/>
            <person name="Shu S."/>
            <person name="Rokhsar D."/>
            <person name="Schmutz J."/>
            <person name="Weigel D."/>
            <person name="Wright S.I."/>
        </authorList>
    </citation>
    <scope>NUCLEOTIDE SEQUENCE [LARGE SCALE GENOMIC DNA]</scope>
    <source>
        <strain evidence="3">cv. Monte Gargano</strain>
    </source>
</reference>
<name>R0FFG9_9BRAS</name>
<dbReference type="PANTHER" id="PTHR31293">
    <property type="entry name" value="RNI-LIKE SUPERFAMILY PROTEIN"/>
    <property type="match status" value="1"/>
</dbReference>
<evidence type="ECO:0000313" key="3">
    <source>
        <dbReference type="Proteomes" id="UP000029121"/>
    </source>
</evidence>
<feature type="domain" description="F-box/LRR-repeat protein 15/At3g58940/PEG3-like LRR" evidence="1">
    <location>
        <begin position="100"/>
        <end position="242"/>
    </location>
</feature>
<sequence>MSGSGFRDLPSDLVRKVVSFSSAKASAFHKTLAFEYRNLFDIIPSLQFTNIHGDAEGDDFVEFVARISLLDATTRINEVVIEYDVPSDVCQDHLNRLGSFLDEVARRGITKLRIRIKADSNTFPCEIFNAKTMRNLEIGENLRVTSLPQNASFPMLDSLKLHSVQFDTPPGQTCVFKKLFSACPVLDSLDIHDVKWGLWKWGGEIASPSLSVLWIVNTDTALANDDHTRLVFNTPKLELLYYRDYVPHSYGVVHLESLIIAQLSLHLRMNQAFDATRLIQGLSNVTTLKLWSADTLTVFSLFRHAIPMFPNLTELEVNPGNGQECWDFFPALMDKSPKVKIFSLTGYLHQAGCQCLKGYSFLRNSNLEEVYLQIYDRNCLSGISHFLKKCSCLRLMEITSEIEEGKERNRMVRDLKRMYKKSDGCIVRFGAATI</sequence>
<dbReference type="OrthoDB" id="1915358at2759"/>
<protein>
    <recommendedName>
        <fullName evidence="1">F-box/LRR-repeat protein 15/At3g58940/PEG3-like LRR domain-containing protein</fullName>
    </recommendedName>
</protein>
<dbReference type="InterPro" id="IPR055411">
    <property type="entry name" value="LRR_FXL15/At3g58940/PEG3-like"/>
</dbReference>
<dbReference type="Gene3D" id="3.80.10.10">
    <property type="entry name" value="Ribonuclease Inhibitor"/>
    <property type="match status" value="1"/>
</dbReference>
<dbReference type="InterPro" id="IPR032675">
    <property type="entry name" value="LRR_dom_sf"/>
</dbReference>
<evidence type="ECO:0000259" key="1">
    <source>
        <dbReference type="Pfam" id="PF24758"/>
    </source>
</evidence>